<feature type="region of interest" description="Disordered" evidence="1">
    <location>
        <begin position="45"/>
        <end position="64"/>
    </location>
</feature>
<evidence type="ECO:0000256" key="1">
    <source>
        <dbReference type="SAM" id="MobiDB-lite"/>
    </source>
</evidence>
<feature type="compositionally biased region" description="Polar residues" evidence="1">
    <location>
        <begin position="48"/>
        <end position="62"/>
    </location>
</feature>
<dbReference type="AlphaFoldDB" id="A0A0F8ZQS1"/>
<evidence type="ECO:0000313" key="2">
    <source>
        <dbReference type="EMBL" id="KKK62241.1"/>
    </source>
</evidence>
<comment type="caution">
    <text evidence="2">The sequence shown here is derived from an EMBL/GenBank/DDBJ whole genome shotgun (WGS) entry which is preliminary data.</text>
</comment>
<sequence>MKCKTCRLDMKIHCSEYGIHECEQFIPSEEFFMTKKNVREELLKSELPENNSNHSSDITLTNKDPEGIARLSPAVNSGSDILLSDKRKEVLKKFSGQIITASWSFVQITSYGKLIFKIYSWQA</sequence>
<gene>
    <name evidence="2" type="ORF">LCGC14_3006270</name>
</gene>
<protein>
    <submittedName>
        <fullName evidence="2">Uncharacterized protein</fullName>
    </submittedName>
</protein>
<dbReference type="EMBL" id="LAZR01062088">
    <property type="protein sequence ID" value="KKK62241.1"/>
    <property type="molecule type" value="Genomic_DNA"/>
</dbReference>
<proteinExistence type="predicted"/>
<reference evidence="2" key="1">
    <citation type="journal article" date="2015" name="Nature">
        <title>Complex archaea that bridge the gap between prokaryotes and eukaryotes.</title>
        <authorList>
            <person name="Spang A."/>
            <person name="Saw J.H."/>
            <person name="Jorgensen S.L."/>
            <person name="Zaremba-Niedzwiedzka K."/>
            <person name="Martijn J."/>
            <person name="Lind A.E."/>
            <person name="van Eijk R."/>
            <person name="Schleper C."/>
            <person name="Guy L."/>
            <person name="Ettema T.J."/>
        </authorList>
    </citation>
    <scope>NUCLEOTIDE SEQUENCE</scope>
</reference>
<organism evidence="2">
    <name type="scientific">marine sediment metagenome</name>
    <dbReference type="NCBI Taxonomy" id="412755"/>
    <lineage>
        <taxon>unclassified sequences</taxon>
        <taxon>metagenomes</taxon>
        <taxon>ecological metagenomes</taxon>
    </lineage>
</organism>
<accession>A0A0F8ZQS1</accession>
<name>A0A0F8ZQS1_9ZZZZ</name>